<gene>
    <name evidence="2" type="ORF">PCOR1329_LOCUS6981</name>
</gene>
<feature type="region of interest" description="Disordered" evidence="1">
    <location>
        <begin position="33"/>
        <end position="76"/>
    </location>
</feature>
<comment type="caution">
    <text evidence="2">The sequence shown here is derived from an EMBL/GenBank/DDBJ whole genome shotgun (WGS) entry which is preliminary data.</text>
</comment>
<evidence type="ECO:0000313" key="3">
    <source>
        <dbReference type="Proteomes" id="UP001189429"/>
    </source>
</evidence>
<name>A0ABN9PXP2_9DINO</name>
<keyword evidence="3" id="KW-1185">Reference proteome</keyword>
<sequence>MAIPMAVSSDLLHFSPRPNPVKLRGSRWQRAGCLQAPDARSPQRVPTSRPSGMKAASGKEEDTNPKAVSLPKGGAPGTLVARSKAITNLTSLFSRVESSTVSCHMIPLRFV</sequence>
<evidence type="ECO:0000313" key="2">
    <source>
        <dbReference type="EMBL" id="CAK0798084.1"/>
    </source>
</evidence>
<reference evidence="2" key="1">
    <citation type="submission" date="2023-10" db="EMBL/GenBank/DDBJ databases">
        <authorList>
            <person name="Chen Y."/>
            <person name="Shah S."/>
            <person name="Dougan E. K."/>
            <person name="Thang M."/>
            <person name="Chan C."/>
        </authorList>
    </citation>
    <scope>NUCLEOTIDE SEQUENCE [LARGE SCALE GENOMIC DNA]</scope>
</reference>
<dbReference type="Proteomes" id="UP001189429">
    <property type="component" value="Unassembled WGS sequence"/>
</dbReference>
<proteinExistence type="predicted"/>
<protein>
    <submittedName>
        <fullName evidence="2">Uncharacterized protein</fullName>
    </submittedName>
</protein>
<accession>A0ABN9PXP2</accession>
<organism evidence="2 3">
    <name type="scientific">Prorocentrum cordatum</name>
    <dbReference type="NCBI Taxonomy" id="2364126"/>
    <lineage>
        <taxon>Eukaryota</taxon>
        <taxon>Sar</taxon>
        <taxon>Alveolata</taxon>
        <taxon>Dinophyceae</taxon>
        <taxon>Prorocentrales</taxon>
        <taxon>Prorocentraceae</taxon>
        <taxon>Prorocentrum</taxon>
    </lineage>
</organism>
<dbReference type="EMBL" id="CAUYUJ010001891">
    <property type="protein sequence ID" value="CAK0798084.1"/>
    <property type="molecule type" value="Genomic_DNA"/>
</dbReference>
<evidence type="ECO:0000256" key="1">
    <source>
        <dbReference type="SAM" id="MobiDB-lite"/>
    </source>
</evidence>